<evidence type="ECO:0000313" key="3">
    <source>
        <dbReference type="Proteomes" id="UP000192501"/>
    </source>
</evidence>
<dbReference type="EMBL" id="LTAI01000100">
    <property type="protein sequence ID" value="ORD99861.1"/>
    <property type="molecule type" value="Genomic_DNA"/>
</dbReference>
<evidence type="ECO:0000313" key="2">
    <source>
        <dbReference type="EMBL" id="ORD99861.1"/>
    </source>
</evidence>
<evidence type="ECO:0000256" key="1">
    <source>
        <dbReference type="SAM" id="Phobius"/>
    </source>
</evidence>
<organism evidence="2 3">
    <name type="scientific">Hepatospora eriocheir</name>
    <dbReference type="NCBI Taxonomy" id="1081669"/>
    <lineage>
        <taxon>Eukaryota</taxon>
        <taxon>Fungi</taxon>
        <taxon>Fungi incertae sedis</taxon>
        <taxon>Microsporidia</taxon>
        <taxon>Hepatosporidae</taxon>
        <taxon>Hepatospora</taxon>
    </lineage>
</organism>
<keyword evidence="1" id="KW-0812">Transmembrane</keyword>
<comment type="caution">
    <text evidence="2">The sequence shown here is derived from an EMBL/GenBank/DDBJ whole genome shotgun (WGS) entry which is preliminary data.</text>
</comment>
<dbReference type="VEuPathDB" id="MicrosporidiaDB:HERIO_1397"/>
<reference evidence="2 3" key="1">
    <citation type="journal article" date="2017" name="Environ. Microbiol.">
        <title>Decay of the glycolytic pathway and adaptation to intranuclear parasitism within Enterocytozoonidae microsporidia.</title>
        <authorList>
            <person name="Wiredu Boakye D."/>
            <person name="Jaroenlak P."/>
            <person name="Prachumwat A."/>
            <person name="Williams T.A."/>
            <person name="Bateman K.S."/>
            <person name="Itsathitphaisarn O."/>
            <person name="Sritunyalucksana K."/>
            <person name="Paszkiewicz K.H."/>
            <person name="Moore K.A."/>
            <person name="Stentiford G.D."/>
            <person name="Williams B.A."/>
        </authorList>
    </citation>
    <scope>NUCLEOTIDE SEQUENCE [LARGE SCALE GENOMIC DNA]</scope>
    <source>
        <strain evidence="3">canceri</strain>
    </source>
</reference>
<keyword evidence="1" id="KW-1133">Transmembrane helix</keyword>
<keyword evidence="1" id="KW-0472">Membrane</keyword>
<accession>A0A1X0QJC9</accession>
<dbReference type="VEuPathDB" id="MicrosporidiaDB:A0H76_30"/>
<protein>
    <submittedName>
        <fullName evidence="2">Uncharacterized protein</fullName>
    </submittedName>
</protein>
<feature type="transmembrane region" description="Helical" evidence="1">
    <location>
        <begin position="30"/>
        <end position="50"/>
    </location>
</feature>
<feature type="transmembrane region" description="Helical" evidence="1">
    <location>
        <begin position="136"/>
        <end position="156"/>
    </location>
</feature>
<sequence length="163" mass="19372">MVYFITFVIILFCIVIRLFSSNYRIRGIAIPITGGFIIHEVLILILILALQYDYKKIYKKQDTVRFVDNPIYFIKINEFKNLEYFYGFTFLSAFLNKLDNNIEDSILKFSSPCVEFLIYTLIYSFSNRLISIDKTLIFLVLIIMSIKTCLKFFLMMETCLYFL</sequence>
<proteinExistence type="predicted"/>
<dbReference type="Proteomes" id="UP000192501">
    <property type="component" value="Unassembled WGS sequence"/>
</dbReference>
<name>A0A1X0QJC9_9MICR</name>
<dbReference type="AlphaFoldDB" id="A0A1X0QJC9"/>
<gene>
    <name evidence="2" type="ORF">A0H76_30</name>
</gene>